<protein>
    <submittedName>
        <fullName evidence="2">Uncharacterized protein</fullName>
    </submittedName>
</protein>
<accession>A0A5C0SL21</accession>
<evidence type="ECO:0000313" key="2">
    <source>
        <dbReference type="EMBL" id="QEK14114.1"/>
    </source>
</evidence>
<dbReference type="Proteomes" id="UP000322631">
    <property type="component" value="Chromosome"/>
</dbReference>
<evidence type="ECO:0000313" key="3">
    <source>
        <dbReference type="Proteomes" id="UP000322631"/>
    </source>
</evidence>
<name>A0A5C0SL21_9EURY</name>
<dbReference type="EMBL" id="CP041932">
    <property type="protein sequence ID" value="QEK14114.1"/>
    <property type="molecule type" value="Genomic_DNA"/>
</dbReference>
<organism evidence="2 3">
    <name type="scientific">Thermococcus aciditolerans</name>
    <dbReference type="NCBI Taxonomy" id="2598455"/>
    <lineage>
        <taxon>Archaea</taxon>
        <taxon>Methanobacteriati</taxon>
        <taxon>Methanobacteriota</taxon>
        <taxon>Thermococci</taxon>
        <taxon>Thermococcales</taxon>
        <taxon>Thermococcaceae</taxon>
        <taxon>Thermococcus</taxon>
    </lineage>
</organism>
<dbReference type="RefSeq" id="WP_148882204.1">
    <property type="nucleotide sequence ID" value="NZ_CP041932.1"/>
</dbReference>
<keyword evidence="1" id="KW-0812">Transmembrane</keyword>
<dbReference type="AlphaFoldDB" id="A0A5C0SL21"/>
<keyword evidence="1" id="KW-1133">Transmembrane helix</keyword>
<evidence type="ECO:0000256" key="1">
    <source>
        <dbReference type="SAM" id="Phobius"/>
    </source>
</evidence>
<gene>
    <name evidence="2" type="ORF">FPV09_02155</name>
</gene>
<reference evidence="2 3" key="1">
    <citation type="submission" date="2019-07" db="EMBL/GenBank/DDBJ databases">
        <title>Complete genome of Thermococcus acidophilus.</title>
        <authorList>
            <person name="Li X."/>
        </authorList>
    </citation>
    <scope>NUCLEOTIDE SEQUENCE [LARGE SCALE GENOMIC DNA]</scope>
    <source>
        <strain evidence="2 3">SY113</strain>
    </source>
</reference>
<feature type="transmembrane region" description="Helical" evidence="1">
    <location>
        <begin position="7"/>
        <end position="25"/>
    </location>
</feature>
<feature type="transmembrane region" description="Helical" evidence="1">
    <location>
        <begin position="37"/>
        <end position="55"/>
    </location>
</feature>
<keyword evidence="1" id="KW-0472">Membrane</keyword>
<proteinExistence type="predicted"/>
<dbReference type="KEGG" id="them:FPV09_02155"/>
<keyword evidence="3" id="KW-1185">Reference proteome</keyword>
<dbReference type="GeneID" id="41608620"/>
<sequence length="150" mass="16615">MKAEETAVIPFILIFIGLMLSLLWGKDGGSVKENAELSFYIILAIPVALAIWRIIHEVWKHTSNAVFPACWGLRFLWGLASPMESWRSAELISKVSLRVWLLERSPLSPNTGKRKAVLSIPAANQKVSGDVKRLSALPHEEVVGVTNANQ</sequence>